<dbReference type="SUPFAM" id="SSF49464">
    <property type="entry name" value="Carboxypeptidase regulatory domain-like"/>
    <property type="match status" value="1"/>
</dbReference>
<protein>
    <submittedName>
        <fullName evidence="2">Carboxypeptidase-like regulatory domain-containing protein</fullName>
    </submittedName>
</protein>
<dbReference type="Gene3D" id="2.60.40.1120">
    <property type="entry name" value="Carboxypeptidase-like, regulatory domain"/>
    <property type="match status" value="1"/>
</dbReference>
<evidence type="ECO:0000313" key="3">
    <source>
        <dbReference type="Proteomes" id="UP000622475"/>
    </source>
</evidence>
<evidence type="ECO:0000256" key="1">
    <source>
        <dbReference type="SAM" id="SignalP"/>
    </source>
</evidence>
<proteinExistence type="predicted"/>
<feature type="chain" id="PRO_5036701535" evidence="1">
    <location>
        <begin position="20"/>
        <end position="324"/>
    </location>
</feature>
<sequence length="324" mass="36754">MRHLIYCFLLIIGPGIASAQKIFEGQVVDKETEATVPGVTVKLLKEGKGTQTNNRGYYKLISADTIANDSLHFTSIGYKTLRVPVTAYQQGMFIELEASTTELKGVTITKKAPRKPVLNKFSLANIKEYRFKSAYGKYANRTWPFRARIMVAMKMKAKHKNVRISSINIGRREFDENYYPDGQLALPVPHTRFLVHIMSRDELTGLPDQKIYTKDIRLSDNSQMVIIDVSQDNWTVAGDTFFVAVEWLRIPINQVLQLDADLTVSKTTRSGEQKLGEAPTYHILYQPAITIMDTKVKYEGYKMNEPGIWQYITSPLAISATIMD</sequence>
<keyword evidence="2" id="KW-0378">Hydrolase</keyword>
<gene>
    <name evidence="2" type="ORF">IRJ16_07985</name>
</gene>
<organism evidence="2 3">
    <name type="scientific">Mucilaginibacter myungsuensis</name>
    <dbReference type="NCBI Taxonomy" id="649104"/>
    <lineage>
        <taxon>Bacteria</taxon>
        <taxon>Pseudomonadati</taxon>
        <taxon>Bacteroidota</taxon>
        <taxon>Sphingobacteriia</taxon>
        <taxon>Sphingobacteriales</taxon>
        <taxon>Sphingobacteriaceae</taxon>
        <taxon>Mucilaginibacter</taxon>
    </lineage>
</organism>
<keyword evidence="1" id="KW-0732">Signal</keyword>
<keyword evidence="3" id="KW-1185">Reference proteome</keyword>
<dbReference type="RefSeq" id="WP_194111031.1">
    <property type="nucleotide sequence ID" value="NZ_JADFFL010000003.1"/>
</dbReference>
<dbReference type="EMBL" id="JADFFL010000003">
    <property type="protein sequence ID" value="MBE9661821.1"/>
    <property type="molecule type" value="Genomic_DNA"/>
</dbReference>
<evidence type="ECO:0000313" key="2">
    <source>
        <dbReference type="EMBL" id="MBE9661821.1"/>
    </source>
</evidence>
<dbReference type="Pfam" id="PF13715">
    <property type="entry name" value="CarbopepD_reg_2"/>
    <property type="match status" value="1"/>
</dbReference>
<name>A0A929PW87_9SPHI</name>
<feature type="signal peptide" evidence="1">
    <location>
        <begin position="1"/>
        <end position="19"/>
    </location>
</feature>
<dbReference type="GO" id="GO:0004180">
    <property type="term" value="F:carboxypeptidase activity"/>
    <property type="evidence" value="ECO:0007669"/>
    <property type="project" value="UniProtKB-KW"/>
</dbReference>
<reference evidence="2" key="1">
    <citation type="submission" date="2020-10" db="EMBL/GenBank/DDBJ databases">
        <title>Mucilaginibacter mali sp. nov., isolated from rhizosphere soil of apple orchard.</title>
        <authorList>
            <person name="Lee J.-S."/>
            <person name="Kim H.S."/>
            <person name="Kim J.-S."/>
        </authorList>
    </citation>
    <scope>NUCLEOTIDE SEQUENCE</scope>
    <source>
        <strain evidence="2">KCTC 22746</strain>
    </source>
</reference>
<keyword evidence="2" id="KW-0121">Carboxypeptidase</keyword>
<dbReference type="AlphaFoldDB" id="A0A929PW87"/>
<dbReference type="InterPro" id="IPR008969">
    <property type="entry name" value="CarboxyPept-like_regulatory"/>
</dbReference>
<comment type="caution">
    <text evidence="2">The sequence shown here is derived from an EMBL/GenBank/DDBJ whole genome shotgun (WGS) entry which is preliminary data.</text>
</comment>
<accession>A0A929PW87</accession>
<keyword evidence="2" id="KW-0645">Protease</keyword>
<dbReference type="Proteomes" id="UP000622475">
    <property type="component" value="Unassembled WGS sequence"/>
</dbReference>